<evidence type="ECO:0000259" key="3">
    <source>
        <dbReference type="Pfam" id="PF00288"/>
    </source>
</evidence>
<dbReference type="InterPro" id="IPR053034">
    <property type="entry name" value="Glucuronokinase-like"/>
</dbReference>
<dbReference type="InterPro" id="IPR013750">
    <property type="entry name" value="GHMP_kinase_C_dom"/>
</dbReference>
<dbReference type="InterPro" id="IPR014721">
    <property type="entry name" value="Ribsml_uS5_D2-typ_fold_subgr"/>
</dbReference>
<dbReference type="SUPFAM" id="SSF54211">
    <property type="entry name" value="Ribosomal protein S5 domain 2-like"/>
    <property type="match status" value="1"/>
</dbReference>
<dbReference type="OrthoDB" id="1924968at2759"/>
<gene>
    <name evidence="5" type="ORF">KP509_02G090600</name>
</gene>
<dbReference type="Pfam" id="PF08544">
    <property type="entry name" value="GHMP_kinases_C"/>
    <property type="match status" value="1"/>
</dbReference>
<evidence type="ECO:0000313" key="6">
    <source>
        <dbReference type="Proteomes" id="UP000825935"/>
    </source>
</evidence>
<proteinExistence type="predicted"/>
<dbReference type="PRINTS" id="PR00959">
    <property type="entry name" value="MEVGALKINASE"/>
</dbReference>
<dbReference type="SUPFAM" id="SSF55060">
    <property type="entry name" value="GHMP Kinase, C-terminal domain"/>
    <property type="match status" value="1"/>
</dbReference>
<feature type="domain" description="GHMP kinase N-terminal" evidence="3">
    <location>
        <begin position="102"/>
        <end position="180"/>
    </location>
</feature>
<dbReference type="OMA" id="NHMDELG"/>
<organism evidence="5 6">
    <name type="scientific">Ceratopteris richardii</name>
    <name type="common">Triangle waterfern</name>
    <dbReference type="NCBI Taxonomy" id="49495"/>
    <lineage>
        <taxon>Eukaryota</taxon>
        <taxon>Viridiplantae</taxon>
        <taxon>Streptophyta</taxon>
        <taxon>Embryophyta</taxon>
        <taxon>Tracheophyta</taxon>
        <taxon>Polypodiopsida</taxon>
        <taxon>Polypodiidae</taxon>
        <taxon>Polypodiales</taxon>
        <taxon>Pteridineae</taxon>
        <taxon>Pteridaceae</taxon>
        <taxon>Parkerioideae</taxon>
        <taxon>Ceratopteris</taxon>
    </lineage>
</organism>
<dbReference type="Proteomes" id="UP000825935">
    <property type="component" value="Chromosome 2"/>
</dbReference>
<dbReference type="InterPro" id="IPR020568">
    <property type="entry name" value="Ribosomal_Su5_D2-typ_SF"/>
</dbReference>
<dbReference type="GO" id="GO:0005524">
    <property type="term" value="F:ATP binding"/>
    <property type="evidence" value="ECO:0007669"/>
    <property type="project" value="UniProtKB-KW"/>
</dbReference>
<name>A0A8T2VBM7_CERRI</name>
<evidence type="ECO:0000256" key="1">
    <source>
        <dbReference type="ARBA" id="ARBA00022741"/>
    </source>
</evidence>
<sequence>MGHSAKKGTIKHRAYARVGLLGNPSDAYFGKTLSFGLANYWAEVTLSPSSSLIIEPHPVHDPHCFDSLQNLVKRLDDEGYYGGVRLLLATCKKFYQYCLSHNISLHSDNFSLSYDTNIPRQAGLSGSSAIVCAALSCMLEFYNVGNMVKIQERPSLILSAEEDIGILAGLQDRVVQVYGGLVYMDFNKQIMESLGHGQYIPMDTSLLPDLYVMHTPNPSDSGKVHSTVRKRWLNGDAFIRLCMDEVAQLALEGRTALQNGDYQELARLMNMNFDLRRKMFGDEVLGTINIKMIEVARSVGAACKFTGSGGAVVAFCPDGPTQVEKLEEVCKAAGITIQQAIVAPAFVEPIT</sequence>
<dbReference type="InterPro" id="IPR006204">
    <property type="entry name" value="GHMP_kinase_N_dom"/>
</dbReference>
<dbReference type="Gene3D" id="3.30.230.10">
    <property type="match status" value="1"/>
</dbReference>
<keyword evidence="2" id="KW-0067">ATP-binding</keyword>
<dbReference type="PANTHER" id="PTHR38710:SF1">
    <property type="entry name" value="WITH PUTATIVE URIDYL PYROPHOSPHORYLASE-RELATED"/>
    <property type="match status" value="1"/>
</dbReference>
<protein>
    <recommendedName>
        <fullName evidence="7">GHMP kinase N-terminal domain-containing protein</fullName>
    </recommendedName>
</protein>
<evidence type="ECO:0000259" key="4">
    <source>
        <dbReference type="Pfam" id="PF08544"/>
    </source>
</evidence>
<keyword evidence="6" id="KW-1185">Reference proteome</keyword>
<dbReference type="Pfam" id="PF00288">
    <property type="entry name" value="GHMP_kinases_N"/>
    <property type="match status" value="1"/>
</dbReference>
<accession>A0A8T2VBM7</accession>
<evidence type="ECO:0000313" key="5">
    <source>
        <dbReference type="EMBL" id="KAH7444772.1"/>
    </source>
</evidence>
<feature type="domain" description="GHMP kinase C-terminal" evidence="4">
    <location>
        <begin position="255"/>
        <end position="331"/>
    </location>
</feature>
<dbReference type="AlphaFoldDB" id="A0A8T2VBM7"/>
<dbReference type="EMBL" id="CM035407">
    <property type="protein sequence ID" value="KAH7444772.1"/>
    <property type="molecule type" value="Genomic_DNA"/>
</dbReference>
<keyword evidence="1" id="KW-0547">Nucleotide-binding</keyword>
<comment type="caution">
    <text evidence="5">The sequence shown here is derived from an EMBL/GenBank/DDBJ whole genome shotgun (WGS) entry which is preliminary data.</text>
</comment>
<dbReference type="PANTHER" id="PTHR38710">
    <property type="entry name" value="WITH PUTATIVE URIDYL PYROPHOSPHORYLASE-RELATED"/>
    <property type="match status" value="1"/>
</dbReference>
<evidence type="ECO:0000256" key="2">
    <source>
        <dbReference type="ARBA" id="ARBA00022840"/>
    </source>
</evidence>
<dbReference type="InterPro" id="IPR036554">
    <property type="entry name" value="GHMP_kinase_C_sf"/>
</dbReference>
<evidence type="ECO:0008006" key="7">
    <source>
        <dbReference type="Google" id="ProtNLM"/>
    </source>
</evidence>
<reference evidence="5" key="1">
    <citation type="submission" date="2021-08" db="EMBL/GenBank/DDBJ databases">
        <title>WGS assembly of Ceratopteris richardii.</title>
        <authorList>
            <person name="Marchant D.B."/>
            <person name="Chen G."/>
            <person name="Jenkins J."/>
            <person name="Shu S."/>
            <person name="Leebens-Mack J."/>
            <person name="Grimwood J."/>
            <person name="Schmutz J."/>
            <person name="Soltis P."/>
            <person name="Soltis D."/>
            <person name="Chen Z.-H."/>
        </authorList>
    </citation>
    <scope>NUCLEOTIDE SEQUENCE</scope>
    <source>
        <strain evidence="5">Whitten #5841</strain>
        <tissue evidence="5">Leaf</tissue>
    </source>
</reference>
<dbReference type="Gene3D" id="3.30.70.890">
    <property type="entry name" value="GHMP kinase, C-terminal domain"/>
    <property type="match status" value="1"/>
</dbReference>